<organism evidence="5 6">
    <name type="scientific">Amycolatopsis xylanica</name>
    <dbReference type="NCBI Taxonomy" id="589385"/>
    <lineage>
        <taxon>Bacteria</taxon>
        <taxon>Bacillati</taxon>
        <taxon>Actinomycetota</taxon>
        <taxon>Actinomycetes</taxon>
        <taxon>Pseudonocardiales</taxon>
        <taxon>Pseudonocardiaceae</taxon>
        <taxon>Amycolatopsis</taxon>
    </lineage>
</organism>
<accession>A0A1H2SET0</accession>
<proteinExistence type="inferred from homology"/>
<evidence type="ECO:0000256" key="1">
    <source>
        <dbReference type="ARBA" id="ARBA00004496"/>
    </source>
</evidence>
<dbReference type="Pfam" id="PF14011">
    <property type="entry name" value="ESX-1_EspG"/>
    <property type="match status" value="1"/>
</dbReference>
<name>A0A1H2SET0_9PSEU</name>
<dbReference type="OrthoDB" id="3612957at2"/>
<dbReference type="EMBL" id="FNON01000001">
    <property type="protein sequence ID" value="SDW30146.1"/>
    <property type="molecule type" value="Genomic_DNA"/>
</dbReference>
<keyword evidence="3" id="KW-0963">Cytoplasm</keyword>
<keyword evidence="4" id="KW-0143">Chaperone</keyword>
<comment type="subcellular location">
    <subcellularLocation>
        <location evidence="1">Cytoplasm</location>
    </subcellularLocation>
</comment>
<evidence type="ECO:0000256" key="2">
    <source>
        <dbReference type="ARBA" id="ARBA00006411"/>
    </source>
</evidence>
<dbReference type="Proteomes" id="UP000199515">
    <property type="component" value="Unassembled WGS sequence"/>
</dbReference>
<dbReference type="AlphaFoldDB" id="A0A1H2SET0"/>
<reference evidence="5 6" key="1">
    <citation type="submission" date="2016-10" db="EMBL/GenBank/DDBJ databases">
        <authorList>
            <person name="de Groot N.N."/>
        </authorList>
    </citation>
    <scope>NUCLEOTIDE SEQUENCE [LARGE SCALE GENOMIC DNA]</scope>
    <source>
        <strain evidence="5 6">CPCC 202699</strain>
    </source>
</reference>
<evidence type="ECO:0000313" key="5">
    <source>
        <dbReference type="EMBL" id="SDW30146.1"/>
    </source>
</evidence>
<dbReference type="STRING" id="589385.SAMN05421504_101201"/>
<gene>
    <name evidence="5" type="ORF">SAMN05421504_101201</name>
</gene>
<comment type="similarity">
    <text evidence="2">Belongs to the EspG family.</text>
</comment>
<evidence type="ECO:0000256" key="4">
    <source>
        <dbReference type="ARBA" id="ARBA00023186"/>
    </source>
</evidence>
<keyword evidence="6" id="KW-1185">Reference proteome</keyword>
<dbReference type="InterPro" id="IPR025734">
    <property type="entry name" value="EspG"/>
</dbReference>
<protein>
    <submittedName>
        <fullName evidence="5">EspG family protein</fullName>
    </submittedName>
</protein>
<evidence type="ECO:0000256" key="3">
    <source>
        <dbReference type="ARBA" id="ARBA00022490"/>
    </source>
</evidence>
<evidence type="ECO:0000313" key="6">
    <source>
        <dbReference type="Proteomes" id="UP000199515"/>
    </source>
</evidence>
<sequence>MTLIDAAVVLPKLAFITAWNLEDLGEPHPVLGTNQHYFMTEDFRRTVRNRTLDLLGERRLARRGAISPLLVDTLTTIADADREFYGWSTVSGRPGDAGAALVAARDHDAIRAVVTDQVVLLEPVPGRGLAARFVETLPPVPGAVTRSVVVSRAQPDGAGRSAFAEPADTRDLDHLHAVMTAPRDAVHQLYTAIRTGTGTRRRSLPITALDVTGEGRIVTYLNDDPDTGAECVNLRSGSPAALTRLLETTNQTL</sequence>
<dbReference type="RefSeq" id="WP_091285380.1">
    <property type="nucleotide sequence ID" value="NZ_FNON01000001.1"/>
</dbReference>